<dbReference type="Gene3D" id="3.80.10.10">
    <property type="entry name" value="Ribonuclease Inhibitor"/>
    <property type="match status" value="1"/>
</dbReference>
<dbReference type="InParanoid" id="A0A1S3IL15"/>
<dbReference type="InterPro" id="IPR032675">
    <property type="entry name" value="LRR_dom_sf"/>
</dbReference>
<organism evidence="1 2">
    <name type="scientific">Lingula anatina</name>
    <name type="common">Brachiopod</name>
    <name type="synonym">Lingula unguis</name>
    <dbReference type="NCBI Taxonomy" id="7574"/>
    <lineage>
        <taxon>Eukaryota</taxon>
        <taxon>Metazoa</taxon>
        <taxon>Spiralia</taxon>
        <taxon>Lophotrochozoa</taxon>
        <taxon>Brachiopoda</taxon>
        <taxon>Linguliformea</taxon>
        <taxon>Lingulata</taxon>
        <taxon>Lingulida</taxon>
        <taxon>Linguloidea</taxon>
        <taxon>Lingulidae</taxon>
        <taxon>Lingula</taxon>
    </lineage>
</organism>
<name>A0A1S3IL15_LINAN</name>
<reference evidence="2" key="1">
    <citation type="submission" date="2025-08" db="UniProtKB">
        <authorList>
            <consortium name="RefSeq"/>
        </authorList>
    </citation>
    <scope>IDENTIFICATION</scope>
    <source>
        <tissue evidence="2">Gonads</tissue>
    </source>
</reference>
<dbReference type="GeneID" id="106165043"/>
<dbReference type="SUPFAM" id="SSF52047">
    <property type="entry name" value="RNI-like"/>
    <property type="match status" value="1"/>
</dbReference>
<keyword evidence="1" id="KW-1185">Reference proteome</keyword>
<sequence length="696" mass="78880">MHQQMSLTSLCYDCIQDNLHVGSFDEVVLQNLPTFILGKLAYHLSPYNLLRFNGLWKSRGITNEAVWLGHLQEIGCSLLDSVFRHSSNYTNSMSRRAIPQDKFTKWILGKTLHSYLMEDPNLSLSITNLDKVKLLHTPLLCSSKTRQQYMENVAVSVEKRDLPLQLELCARLTSELSIFDSDISSILGNDMLLKALCSNLKTLTVVRMRQSPCPLEHLKQMLVILTEQGSLENLVVSVLPSGSQEHRSNFSFSDFILLTSDPNHLSGTSSIMQIYEPVENDMENISDHCNYDNGLETCNHDDDLYNLAVSEQSAFIRGGIMNPSFIKLSSLDVELLYLNASELDDLSKVLPRWQSLRNLHILLDDSIIHNELSLQQFVTAVGNSSITSLSLEMSPGPYLDTTLRREINLDFIQRIMKECGRLQSLDYQGAFGSDMPYVTGLYDCDVLSPNIVSFGICEIGTYVDGTGRTFEDGSVFSRLLQQTGPGLQCFKIESQGNRESCNIILQTIAGKRELEYLRYKSRNLHHCVSSVTQMITDLHNLKILDLPECNIDDLFFTPSLIEALAKHPSLEEILLRNNKLGDGALRGLLQVFRRAHAGEHSQTKLHTLDISFSKRCFTEECLTEFARGLEVIAKYEKRHILYRLAYIQCHWKPGLKPWQLTQQDIRQILLNSVQFPYGSLLPTEASTLFGEFLSQM</sequence>
<evidence type="ECO:0000313" key="2">
    <source>
        <dbReference type="RefSeq" id="XP_013398576.1"/>
    </source>
</evidence>
<dbReference type="RefSeq" id="XP_013398576.1">
    <property type="nucleotide sequence ID" value="XM_013543122.1"/>
</dbReference>
<accession>A0A1S3IL15</accession>
<evidence type="ECO:0000313" key="1">
    <source>
        <dbReference type="Proteomes" id="UP000085678"/>
    </source>
</evidence>
<gene>
    <name evidence="2" type="primary">LOC106165043</name>
</gene>
<dbReference type="AlphaFoldDB" id="A0A1S3IL15"/>
<dbReference type="KEGG" id="lak:106165043"/>
<protein>
    <submittedName>
        <fullName evidence="2">Uncharacterized protein LOC106165043</fullName>
    </submittedName>
</protein>
<proteinExistence type="predicted"/>
<dbReference type="Proteomes" id="UP000085678">
    <property type="component" value="Unplaced"/>
</dbReference>